<evidence type="ECO:0000313" key="3">
    <source>
        <dbReference type="Proteomes" id="UP001172721"/>
    </source>
</evidence>
<dbReference type="InterPro" id="IPR050312">
    <property type="entry name" value="IolE/XylAMocC-like"/>
</dbReference>
<dbReference type="GO" id="GO:0016853">
    <property type="term" value="F:isomerase activity"/>
    <property type="evidence" value="ECO:0007669"/>
    <property type="project" value="UniProtKB-KW"/>
</dbReference>
<feature type="domain" description="Xylose isomerase-like TIM barrel" evidence="1">
    <location>
        <begin position="23"/>
        <end position="221"/>
    </location>
</feature>
<keyword evidence="3" id="KW-1185">Reference proteome</keyword>
<protein>
    <submittedName>
        <fullName evidence="2">Sugar phosphate isomerase/epimerase</fullName>
    </submittedName>
</protein>
<dbReference type="PANTHER" id="PTHR12110:SF41">
    <property type="entry name" value="INOSOSE DEHYDRATASE"/>
    <property type="match status" value="1"/>
</dbReference>
<dbReference type="Gene3D" id="3.20.20.150">
    <property type="entry name" value="Divalent-metal-dependent TIM barrel enzymes"/>
    <property type="match status" value="1"/>
</dbReference>
<dbReference type="Pfam" id="PF01261">
    <property type="entry name" value="AP_endonuc_2"/>
    <property type="match status" value="1"/>
</dbReference>
<dbReference type="RefSeq" id="WP_301166986.1">
    <property type="nucleotide sequence ID" value="NZ_JAUHTR010000008.1"/>
</dbReference>
<dbReference type="EMBL" id="JAUHTR010000008">
    <property type="protein sequence ID" value="MDN4525968.1"/>
    <property type="molecule type" value="Genomic_DNA"/>
</dbReference>
<organism evidence="2 3">
    <name type="scientific">Fictibacillus fluitans</name>
    <dbReference type="NCBI Taxonomy" id="3058422"/>
    <lineage>
        <taxon>Bacteria</taxon>
        <taxon>Bacillati</taxon>
        <taxon>Bacillota</taxon>
        <taxon>Bacilli</taxon>
        <taxon>Bacillales</taxon>
        <taxon>Fictibacillaceae</taxon>
        <taxon>Fictibacillus</taxon>
    </lineage>
</organism>
<reference evidence="2" key="1">
    <citation type="submission" date="2023-07" db="EMBL/GenBank/DDBJ databases">
        <title>Fictibacillus sp. isolated from freshwater pond.</title>
        <authorList>
            <person name="Kirdat K."/>
            <person name="Bhat A."/>
            <person name="Mourya A."/>
            <person name="Yadav A."/>
        </authorList>
    </citation>
    <scope>NUCLEOTIDE SEQUENCE</scope>
    <source>
        <strain evidence="2">NE201</strain>
    </source>
</reference>
<dbReference type="InterPro" id="IPR036237">
    <property type="entry name" value="Xyl_isomerase-like_sf"/>
</dbReference>
<comment type="caution">
    <text evidence="2">The sequence shown here is derived from an EMBL/GenBank/DDBJ whole genome shotgun (WGS) entry which is preliminary data.</text>
</comment>
<dbReference type="SUPFAM" id="SSF51658">
    <property type="entry name" value="Xylose isomerase-like"/>
    <property type="match status" value="1"/>
</dbReference>
<evidence type="ECO:0000259" key="1">
    <source>
        <dbReference type="Pfam" id="PF01261"/>
    </source>
</evidence>
<accession>A0ABT8HYZ0</accession>
<dbReference type="PANTHER" id="PTHR12110">
    <property type="entry name" value="HYDROXYPYRUVATE ISOMERASE"/>
    <property type="match status" value="1"/>
</dbReference>
<sequence length="247" mass="27723">MEEISLQMYSLREQCEGNFTATLEEVANAGYKAIELAGTYGMGAVELKQHLDRLGLKVSGAHIGLDVLKHEIGPTMEYQQILGNKLLICPHGNTNTNEEVEELVKDLTEINQRCQQNGFNFAYHNHANEFNMVNGEYALTKIMNETPFSLKFELDTYWAYVAGVDIAAYLDVLQDRCTAIHLKDLDEEGNDVEVGTGQVPFSEVLAKAKELRITNLVIEQEKFQIDPVESISQSYANISKLIEMQNA</sequence>
<name>A0ABT8HYZ0_9BACL</name>
<dbReference type="InterPro" id="IPR013022">
    <property type="entry name" value="Xyl_isomerase-like_TIM-brl"/>
</dbReference>
<keyword evidence="2" id="KW-0413">Isomerase</keyword>
<evidence type="ECO:0000313" key="2">
    <source>
        <dbReference type="EMBL" id="MDN4525968.1"/>
    </source>
</evidence>
<dbReference type="Proteomes" id="UP001172721">
    <property type="component" value="Unassembled WGS sequence"/>
</dbReference>
<gene>
    <name evidence="2" type="ORF">QYB97_15895</name>
</gene>
<proteinExistence type="predicted"/>